<dbReference type="Proteomes" id="UP000095283">
    <property type="component" value="Unplaced"/>
</dbReference>
<dbReference type="InterPro" id="IPR045166">
    <property type="entry name" value="Spp2-like"/>
</dbReference>
<evidence type="ECO:0000313" key="2">
    <source>
        <dbReference type="WBParaSite" id="Hba_13459"/>
    </source>
</evidence>
<dbReference type="GO" id="GO:0000398">
    <property type="term" value="P:mRNA splicing, via spliceosome"/>
    <property type="evidence" value="ECO:0007669"/>
    <property type="project" value="InterPro"/>
</dbReference>
<dbReference type="WBParaSite" id="Hba_13459">
    <property type="protein sequence ID" value="Hba_13459"/>
    <property type="gene ID" value="Hba_13459"/>
</dbReference>
<sequence>MNACVYKYPIVSRLGLLARTFVQTNLISTTIFYLQEEELWARTDLIVRIIDDKYKKGKHYKEKMRIIDVASLRDISLKDEQGRIHYGIRQSWLETVIPRADFDRVMVVRGKYKGRPAAIERKDKSRSKIVVLKLDFDDVCQHQAEEDDDYPY</sequence>
<reference evidence="2" key="1">
    <citation type="submission" date="2016-11" db="UniProtKB">
        <authorList>
            <consortium name="WormBaseParasite"/>
        </authorList>
    </citation>
    <scope>IDENTIFICATION</scope>
</reference>
<dbReference type="AlphaFoldDB" id="A0A1I7X765"/>
<dbReference type="PANTHER" id="PTHR15818">
    <property type="entry name" value="G PATCH AND KOW-CONTAINING"/>
    <property type="match status" value="1"/>
</dbReference>
<protein>
    <submittedName>
        <fullName evidence="2">KN17_SH3 domain-containing protein</fullName>
    </submittedName>
</protein>
<dbReference type="Pfam" id="PF25088">
    <property type="entry name" value="GPKOW_C"/>
    <property type="match status" value="1"/>
</dbReference>
<proteinExistence type="predicted"/>
<dbReference type="PANTHER" id="PTHR15818:SF2">
    <property type="entry name" value="G-PATCH DOMAIN AND KOW MOTIFS-CONTAINING PROTEIN"/>
    <property type="match status" value="1"/>
</dbReference>
<organism evidence="1 2">
    <name type="scientific">Heterorhabditis bacteriophora</name>
    <name type="common">Entomopathogenic nematode worm</name>
    <dbReference type="NCBI Taxonomy" id="37862"/>
    <lineage>
        <taxon>Eukaryota</taxon>
        <taxon>Metazoa</taxon>
        <taxon>Ecdysozoa</taxon>
        <taxon>Nematoda</taxon>
        <taxon>Chromadorea</taxon>
        <taxon>Rhabditida</taxon>
        <taxon>Rhabditina</taxon>
        <taxon>Rhabditomorpha</taxon>
        <taxon>Strongyloidea</taxon>
        <taxon>Heterorhabditidae</taxon>
        <taxon>Heterorhabditis</taxon>
    </lineage>
</organism>
<name>A0A1I7X765_HETBA</name>
<dbReference type="GO" id="GO:0005681">
    <property type="term" value="C:spliceosomal complex"/>
    <property type="evidence" value="ECO:0007669"/>
    <property type="project" value="TreeGrafter"/>
</dbReference>
<accession>A0A1I7X765</accession>
<evidence type="ECO:0000313" key="1">
    <source>
        <dbReference type="Proteomes" id="UP000095283"/>
    </source>
</evidence>
<keyword evidence="1" id="KW-1185">Reference proteome</keyword>